<dbReference type="VEuPathDB" id="VectorBase:MDOA011077"/>
<feature type="domain" description="AMP-binding enzyme C-terminal" evidence="4">
    <location>
        <begin position="452"/>
        <end position="527"/>
    </location>
</feature>
<organism evidence="5">
    <name type="scientific">Musca domestica</name>
    <name type="common">House fly</name>
    <dbReference type="NCBI Taxonomy" id="7370"/>
    <lineage>
        <taxon>Eukaryota</taxon>
        <taxon>Metazoa</taxon>
        <taxon>Ecdysozoa</taxon>
        <taxon>Arthropoda</taxon>
        <taxon>Hexapoda</taxon>
        <taxon>Insecta</taxon>
        <taxon>Pterygota</taxon>
        <taxon>Neoptera</taxon>
        <taxon>Endopterygota</taxon>
        <taxon>Diptera</taxon>
        <taxon>Brachycera</taxon>
        <taxon>Muscomorpha</taxon>
        <taxon>Muscoidea</taxon>
        <taxon>Muscidae</taxon>
        <taxon>Musca</taxon>
    </lineage>
</organism>
<accession>A0A1I8N393</accession>
<dbReference type="VEuPathDB" id="VectorBase:MDOMA2_013338"/>
<evidence type="ECO:0008006" key="6">
    <source>
        <dbReference type="Google" id="ProtNLM"/>
    </source>
</evidence>
<dbReference type="InterPro" id="IPR000873">
    <property type="entry name" value="AMP-dep_synth/lig_dom"/>
</dbReference>
<evidence type="ECO:0000259" key="3">
    <source>
        <dbReference type="Pfam" id="PF00501"/>
    </source>
</evidence>
<dbReference type="CDD" id="cd05911">
    <property type="entry name" value="Firefly_Luc_like"/>
    <property type="match status" value="1"/>
</dbReference>
<dbReference type="FunFam" id="3.40.50.12780:FF:000025">
    <property type="entry name" value="luciferin 4-monooxygenase"/>
    <property type="match status" value="1"/>
</dbReference>
<proteinExistence type="predicted"/>
<protein>
    <recommendedName>
        <fullName evidence="6">AMP-binding enzyme</fullName>
    </recommendedName>
</protein>
<dbReference type="InterPro" id="IPR020845">
    <property type="entry name" value="AMP-binding_CS"/>
</dbReference>
<dbReference type="AlphaFoldDB" id="A0A1I8N393"/>
<dbReference type="STRING" id="7370.A0A1I8N393"/>
<name>A0A1I8N393_MUSDO</name>
<sequence>MSNTLEITVRKTQYNPDTKIWQGKKREVAFNAGDSIASVVLKKLLEDPEYIGQICYQSGNELTNFEIAKRTVQIAQHFEKLHCQQTDVIGLCAGNTDYIAPLVFGALASGLGISTLDPSFDKAGIKHVYSLTKPRMLFCDGDLYERVREALDECGLGATKIYTMSNHVDGVPSIMEFFEDESVNPSDYRVQPLKDGVHQTAFIVCTSGTTGLPKGVCISHASFLSMTMIENGFKDRNFLCFSTLYWLSGLFTLIQGTIGSARRIISSKAFNTDDFFDIVERYKVNITMGPPSQIALAVSSDRIGSVDLSSLTACMIGGSAVLYSLTEKFRKYATNAWCLIGYASSETSGISATPSLPSNTVGELMDNVEVKIIDDDGNALGPQESGEICVRTPLPWAGYFGNPTATKEKYDSEGWIYTGDVGYFNEEGELFLVDRKCDIRKYNNFHFSPTDIEKVISELPQVADVCVVGIPHNVHGFLPAAFVIKRYNSEIKESEIYQHVVERMQDFEHLRGGVYFVDDFPRTASGKALRRKVTELCEKLWNEKNGVN</sequence>
<dbReference type="Gene3D" id="3.40.50.12780">
    <property type="entry name" value="N-terminal domain of ligase-like"/>
    <property type="match status" value="1"/>
</dbReference>
<dbReference type="InterPro" id="IPR045851">
    <property type="entry name" value="AMP-bd_C_sf"/>
</dbReference>
<evidence type="ECO:0000256" key="2">
    <source>
        <dbReference type="ARBA" id="ARBA00023140"/>
    </source>
</evidence>
<reference evidence="5" key="1">
    <citation type="submission" date="2020-05" db="UniProtKB">
        <authorList>
            <consortium name="EnsemblMetazoa"/>
        </authorList>
    </citation>
    <scope>IDENTIFICATION</scope>
    <source>
        <strain evidence="5">Aabys</strain>
    </source>
</reference>
<dbReference type="Gene3D" id="3.30.300.30">
    <property type="match status" value="1"/>
</dbReference>
<dbReference type="eggNOG" id="KOG1176">
    <property type="taxonomic scope" value="Eukaryota"/>
</dbReference>
<dbReference type="EnsemblMetazoa" id="MDOA011077-RA">
    <property type="protein sequence ID" value="MDOA011077-PA"/>
    <property type="gene ID" value="MDOA011077"/>
</dbReference>
<dbReference type="InterPro" id="IPR042099">
    <property type="entry name" value="ANL_N_sf"/>
</dbReference>
<gene>
    <name evidence="5" type="primary">101890211</name>
</gene>
<dbReference type="PANTHER" id="PTHR24096">
    <property type="entry name" value="LONG-CHAIN-FATTY-ACID--COA LIGASE"/>
    <property type="match status" value="1"/>
</dbReference>
<dbReference type="Pfam" id="PF00501">
    <property type="entry name" value="AMP-binding"/>
    <property type="match status" value="1"/>
</dbReference>
<dbReference type="PROSITE" id="PS00455">
    <property type="entry name" value="AMP_BINDING"/>
    <property type="match status" value="1"/>
</dbReference>
<keyword evidence="2" id="KW-0576">Peroxisome</keyword>
<dbReference type="RefSeq" id="XP_005189320.2">
    <property type="nucleotide sequence ID" value="XM_005189263.4"/>
</dbReference>
<evidence type="ECO:0000313" key="5">
    <source>
        <dbReference type="EnsemblMetazoa" id="MDOA011077-PA"/>
    </source>
</evidence>
<dbReference type="OrthoDB" id="10253869at2759"/>
<evidence type="ECO:0000259" key="4">
    <source>
        <dbReference type="Pfam" id="PF13193"/>
    </source>
</evidence>
<dbReference type="SUPFAM" id="SSF56801">
    <property type="entry name" value="Acetyl-CoA synthetase-like"/>
    <property type="match status" value="1"/>
</dbReference>
<dbReference type="PANTHER" id="PTHR24096:SF353">
    <property type="entry name" value="GH16244P-RELATED"/>
    <property type="match status" value="1"/>
</dbReference>
<dbReference type="GO" id="GO:0004467">
    <property type="term" value="F:long-chain fatty acid-CoA ligase activity"/>
    <property type="evidence" value="ECO:0007669"/>
    <property type="project" value="TreeGrafter"/>
</dbReference>
<dbReference type="KEGG" id="mde:101890211"/>
<dbReference type="GO" id="GO:0005777">
    <property type="term" value="C:peroxisome"/>
    <property type="evidence" value="ECO:0007669"/>
    <property type="project" value="UniProtKB-SubCell"/>
</dbReference>
<evidence type="ECO:0000256" key="1">
    <source>
        <dbReference type="ARBA" id="ARBA00004275"/>
    </source>
</evidence>
<comment type="subcellular location">
    <subcellularLocation>
        <location evidence="1">Peroxisome</location>
    </subcellularLocation>
</comment>
<dbReference type="GO" id="GO:0046949">
    <property type="term" value="P:fatty-acyl-CoA biosynthetic process"/>
    <property type="evidence" value="ECO:0007669"/>
    <property type="project" value="TreeGrafter"/>
</dbReference>
<feature type="domain" description="AMP-dependent synthetase/ligase" evidence="3">
    <location>
        <begin position="57"/>
        <end position="400"/>
    </location>
</feature>
<dbReference type="InterPro" id="IPR025110">
    <property type="entry name" value="AMP-bd_C"/>
</dbReference>
<dbReference type="Pfam" id="PF13193">
    <property type="entry name" value="AMP-binding_C"/>
    <property type="match status" value="1"/>
</dbReference>